<keyword evidence="2" id="KW-1185">Reference proteome</keyword>
<accession>R1GNZ5</accession>
<dbReference type="AlphaFoldDB" id="R1GNZ5"/>
<evidence type="ECO:0000313" key="1">
    <source>
        <dbReference type="EMBL" id="EOD77903.1"/>
    </source>
</evidence>
<gene>
    <name evidence="1" type="ORF">D515_03380</name>
</gene>
<reference evidence="1 2" key="1">
    <citation type="journal article" date="2014" name="PLoS ONE">
        <title>Grimontia indica AK16(T), sp. nov., Isolated from a Seawater Sample Reports the Presence of Pathogenic Genes Similar to Vibrio Genus.</title>
        <authorList>
            <person name="Singh A."/>
            <person name="Vaidya B."/>
            <person name="Khatri I."/>
            <person name="Srinivas T.N."/>
            <person name="Subramanian S."/>
            <person name="Korpole S."/>
            <person name="Pinnaka A.K."/>
        </authorList>
    </citation>
    <scope>NUCLEOTIDE SEQUENCE [LARGE SCALE GENOMIC DNA]</scope>
    <source>
        <strain evidence="1 2">AK16</strain>
    </source>
</reference>
<proteinExistence type="predicted"/>
<organism evidence="1 2">
    <name type="scientific">Grimontia indica</name>
    <dbReference type="NCBI Taxonomy" id="1056512"/>
    <lineage>
        <taxon>Bacteria</taxon>
        <taxon>Pseudomonadati</taxon>
        <taxon>Pseudomonadota</taxon>
        <taxon>Gammaproteobacteria</taxon>
        <taxon>Vibrionales</taxon>
        <taxon>Vibrionaceae</taxon>
        <taxon>Grimontia</taxon>
    </lineage>
</organism>
<sequence length="42" mass="4747">MPRNATHCQIERLCIAHKCSVINTFDTEVLNYESPISLKALS</sequence>
<protein>
    <submittedName>
        <fullName evidence="1">Uncharacterized protein</fullName>
    </submittedName>
</protein>
<name>R1GNZ5_9GAMM</name>
<comment type="caution">
    <text evidence="1">The sequence shown here is derived from an EMBL/GenBank/DDBJ whole genome shotgun (WGS) entry which is preliminary data.</text>
</comment>
<dbReference type="Proteomes" id="UP000011223">
    <property type="component" value="Unassembled WGS sequence"/>
</dbReference>
<dbReference type="EMBL" id="ANFM02000039">
    <property type="protein sequence ID" value="EOD77903.1"/>
    <property type="molecule type" value="Genomic_DNA"/>
</dbReference>
<evidence type="ECO:0000313" key="2">
    <source>
        <dbReference type="Proteomes" id="UP000011223"/>
    </source>
</evidence>